<dbReference type="GO" id="GO:0016791">
    <property type="term" value="F:phosphatase activity"/>
    <property type="evidence" value="ECO:0007669"/>
    <property type="project" value="UniProtKB-UniRule"/>
</dbReference>
<feature type="binding site" evidence="10">
    <location>
        <position position="137"/>
    </location>
    <ligand>
        <name>ATP</name>
        <dbReference type="ChEBI" id="CHEBI:30616"/>
    </ligand>
</feature>
<dbReference type="NCBIfam" id="NF008137">
    <property type="entry name" value="PRK10885.1"/>
    <property type="match status" value="1"/>
</dbReference>
<comment type="cofactor">
    <cofactor evidence="10">
        <name>Ni(2+)</name>
        <dbReference type="ChEBI" id="CHEBI:49786"/>
    </cofactor>
    <text evidence="10">Nickel for phosphatase activity.</text>
</comment>
<comment type="function">
    <text evidence="10">Catalyzes the addition and repair of the essential 3'-terminal CCA sequence in tRNAs without using a nucleic acid template. Adds these three nucleotides in the order of C, C, and A to the tRNA nucleotide-73, using CTP and ATP as substrates and producing inorganic pyrophosphate. tRNA 3'-terminal CCA addition is required both for tRNA processing and repair. Also involved in tRNA surveillance by mediating tandem CCA addition to generate a CCACCA at the 3' terminus of unstable tRNAs. While stable tRNAs receive only 3'-terminal CCA, unstable tRNAs are marked with CCACCA and rapidly degraded.</text>
</comment>
<dbReference type="GO" id="GO:0005524">
    <property type="term" value="F:ATP binding"/>
    <property type="evidence" value="ECO:0007669"/>
    <property type="project" value="UniProtKB-UniRule"/>
</dbReference>
<keyword evidence="2 10" id="KW-0819">tRNA processing</keyword>
<keyword evidence="4 10" id="KW-0479">Metal-binding</keyword>
<keyword evidence="5 10" id="KW-0547">Nucleotide-binding</keyword>
<dbReference type="PIRSF" id="PIRSF000813">
    <property type="entry name" value="CCA_bact"/>
    <property type="match status" value="1"/>
</dbReference>
<feature type="binding site" evidence="10">
    <location>
        <position position="140"/>
    </location>
    <ligand>
        <name>ATP</name>
        <dbReference type="ChEBI" id="CHEBI:30616"/>
    </ligand>
</feature>
<feature type="binding site" evidence="10">
    <location>
        <position position="91"/>
    </location>
    <ligand>
        <name>CTP</name>
        <dbReference type="ChEBI" id="CHEBI:37563"/>
    </ligand>
</feature>
<evidence type="ECO:0000256" key="5">
    <source>
        <dbReference type="ARBA" id="ARBA00022741"/>
    </source>
</evidence>
<feature type="binding site" evidence="10">
    <location>
        <position position="8"/>
    </location>
    <ligand>
        <name>CTP</name>
        <dbReference type="ChEBI" id="CHEBI:37563"/>
    </ligand>
</feature>
<dbReference type="Pfam" id="PF12627">
    <property type="entry name" value="PolyA_pol_RNAbd"/>
    <property type="match status" value="1"/>
</dbReference>
<dbReference type="SUPFAM" id="SSF81891">
    <property type="entry name" value="Poly A polymerase C-terminal region-like"/>
    <property type="match status" value="1"/>
</dbReference>
<keyword evidence="6 10" id="KW-0692">RNA repair</keyword>
<dbReference type="Gene3D" id="1.10.3090.10">
    <property type="entry name" value="cca-adding enzyme, domain 2"/>
    <property type="match status" value="1"/>
</dbReference>
<protein>
    <recommendedName>
        <fullName evidence="10">Multifunctional CCA protein</fullName>
    </recommendedName>
    <domain>
        <recommendedName>
            <fullName evidence="10">CCA-adding enzyme</fullName>
            <ecNumber evidence="10">2.7.7.72</ecNumber>
        </recommendedName>
        <alternativeName>
            <fullName evidence="10">CCA tRNA nucleotidyltransferase</fullName>
        </alternativeName>
        <alternativeName>
            <fullName evidence="10">tRNA CCA-pyrophosphorylase</fullName>
        </alternativeName>
        <alternativeName>
            <fullName evidence="10">tRNA adenylyl-/cytidylyl-transferase</fullName>
        </alternativeName>
        <alternativeName>
            <fullName evidence="10">tRNA nucleotidyltransferase</fullName>
        </alternativeName>
        <alternativeName>
            <fullName evidence="10">tRNA-NT</fullName>
        </alternativeName>
    </domain>
    <domain>
        <recommendedName>
            <fullName evidence="10">2'-nucleotidase</fullName>
            <ecNumber evidence="10">3.1.3.-</ecNumber>
        </recommendedName>
    </domain>
    <domain>
        <recommendedName>
            <fullName evidence="10">2',3'-cyclic phosphodiesterase</fullName>
            <ecNumber evidence="10">3.1.4.-</ecNumber>
        </recommendedName>
    </domain>
    <domain>
        <recommendedName>
            <fullName evidence="10">Phosphatase</fullName>
        </recommendedName>
    </domain>
</protein>
<evidence type="ECO:0000256" key="3">
    <source>
        <dbReference type="ARBA" id="ARBA00022695"/>
    </source>
</evidence>
<dbReference type="Proteomes" id="UP000051547">
    <property type="component" value="Unassembled WGS sequence"/>
</dbReference>
<keyword evidence="3 10" id="KW-0548">Nucleotidyltransferase</keyword>
<evidence type="ECO:0000313" key="12">
    <source>
        <dbReference type="EMBL" id="KRO81776.1"/>
    </source>
</evidence>
<dbReference type="Gene3D" id="3.30.460.10">
    <property type="entry name" value="Beta Polymerase, domain 2"/>
    <property type="match status" value="1"/>
</dbReference>
<dbReference type="GO" id="GO:0004112">
    <property type="term" value="F:cyclic-nucleotide phosphodiesterase activity"/>
    <property type="evidence" value="ECO:0007669"/>
    <property type="project" value="UniProtKB-UniRule"/>
</dbReference>
<keyword evidence="7 10" id="KW-0067">ATP-binding</keyword>
<dbReference type="HAMAP" id="MF_01262">
    <property type="entry name" value="CCA_bact_type2"/>
    <property type="match status" value="1"/>
</dbReference>
<dbReference type="Pfam" id="PF01966">
    <property type="entry name" value="HD"/>
    <property type="match status" value="1"/>
</dbReference>
<dbReference type="EC" id="3.1.4.-" evidence="10"/>
<feature type="binding site" evidence="10">
    <location>
        <position position="137"/>
    </location>
    <ligand>
        <name>CTP</name>
        <dbReference type="ChEBI" id="CHEBI:37563"/>
    </ligand>
</feature>
<evidence type="ECO:0000256" key="9">
    <source>
        <dbReference type="ARBA" id="ARBA00022884"/>
    </source>
</evidence>
<feature type="binding site" evidence="10">
    <location>
        <position position="11"/>
    </location>
    <ligand>
        <name>CTP</name>
        <dbReference type="ChEBI" id="CHEBI:37563"/>
    </ligand>
</feature>
<dbReference type="InterPro" id="IPR012006">
    <property type="entry name" value="CCA_bact"/>
</dbReference>
<evidence type="ECO:0000256" key="4">
    <source>
        <dbReference type="ARBA" id="ARBA00022723"/>
    </source>
</evidence>
<keyword evidence="8 10" id="KW-0460">Magnesium</keyword>
<keyword evidence="10 12" id="KW-0378">Hydrolase</keyword>
<keyword evidence="9 10" id="KW-0694">RNA-binding</keyword>
<dbReference type="EC" id="2.7.7.72" evidence="10"/>
<comment type="catalytic activity">
    <reaction evidence="10">
        <text>a tRNA precursor + 2 CTP + ATP = a tRNA with a 3' CCA end + 3 diphosphate</text>
        <dbReference type="Rhea" id="RHEA:14433"/>
        <dbReference type="Rhea" id="RHEA-COMP:10465"/>
        <dbReference type="Rhea" id="RHEA-COMP:10468"/>
        <dbReference type="ChEBI" id="CHEBI:30616"/>
        <dbReference type="ChEBI" id="CHEBI:33019"/>
        <dbReference type="ChEBI" id="CHEBI:37563"/>
        <dbReference type="ChEBI" id="CHEBI:74896"/>
        <dbReference type="ChEBI" id="CHEBI:83071"/>
        <dbReference type="EC" id="2.7.7.72"/>
    </reaction>
</comment>
<dbReference type="InterPro" id="IPR006674">
    <property type="entry name" value="HD_domain"/>
</dbReference>
<evidence type="ECO:0000259" key="11">
    <source>
        <dbReference type="PROSITE" id="PS51831"/>
    </source>
</evidence>
<comment type="cofactor">
    <cofactor evidence="10">
        <name>Mg(2+)</name>
        <dbReference type="ChEBI" id="CHEBI:18420"/>
    </cofactor>
    <text evidence="10">Magnesium is required for nucleotidyltransferase activity.</text>
</comment>
<proteinExistence type="inferred from homology"/>
<dbReference type="InterPro" id="IPR050124">
    <property type="entry name" value="tRNA_CCA-adding_enzyme"/>
</dbReference>
<keyword evidence="10" id="KW-0533">Nickel</keyword>
<feature type="binding site" evidence="10">
    <location>
        <position position="8"/>
    </location>
    <ligand>
        <name>ATP</name>
        <dbReference type="ChEBI" id="CHEBI:30616"/>
    </ligand>
</feature>
<keyword evidence="10" id="KW-0511">Multifunctional enzyme</keyword>
<dbReference type="GO" id="GO:0042245">
    <property type="term" value="P:RNA repair"/>
    <property type="evidence" value="ECO:0007669"/>
    <property type="project" value="UniProtKB-KW"/>
</dbReference>
<dbReference type="GO" id="GO:0000287">
    <property type="term" value="F:magnesium ion binding"/>
    <property type="evidence" value="ECO:0007669"/>
    <property type="project" value="UniProtKB-UniRule"/>
</dbReference>
<feature type="binding site" evidence="10">
    <location>
        <position position="23"/>
    </location>
    <ligand>
        <name>Mg(2+)</name>
        <dbReference type="ChEBI" id="CHEBI:18420"/>
    </ligand>
</feature>
<evidence type="ECO:0000256" key="10">
    <source>
        <dbReference type="HAMAP-Rule" id="MF_01261"/>
    </source>
</evidence>
<comment type="miscellaneous">
    <text evidence="10">A single active site specifically recognizes both ATP and CTP and is responsible for their addition.</text>
</comment>
<evidence type="ECO:0000313" key="13">
    <source>
        <dbReference type="Proteomes" id="UP000051547"/>
    </source>
</evidence>
<dbReference type="HAMAP" id="MF_01261">
    <property type="entry name" value="CCA_bact_type1"/>
    <property type="match status" value="1"/>
</dbReference>
<evidence type="ECO:0000256" key="1">
    <source>
        <dbReference type="ARBA" id="ARBA00022679"/>
    </source>
</evidence>
<evidence type="ECO:0000256" key="7">
    <source>
        <dbReference type="ARBA" id="ARBA00022840"/>
    </source>
</evidence>
<feature type="binding site" evidence="10">
    <location>
        <position position="91"/>
    </location>
    <ligand>
        <name>ATP</name>
        <dbReference type="ChEBI" id="CHEBI:30616"/>
    </ligand>
</feature>
<dbReference type="CDD" id="cd05398">
    <property type="entry name" value="NT_ClassII-CCAase"/>
    <property type="match status" value="1"/>
</dbReference>
<dbReference type="PROSITE" id="PS51831">
    <property type="entry name" value="HD"/>
    <property type="match status" value="1"/>
</dbReference>
<evidence type="ECO:0000256" key="8">
    <source>
        <dbReference type="ARBA" id="ARBA00022842"/>
    </source>
</evidence>
<reference evidence="12 13" key="1">
    <citation type="submission" date="2015-10" db="EMBL/GenBank/DDBJ databases">
        <title>Metagenome-Assembled Genomes uncover a global brackish microbiome.</title>
        <authorList>
            <person name="Hugerth L.W."/>
            <person name="Larsson J."/>
            <person name="Alneberg J."/>
            <person name="Lindh M.V."/>
            <person name="Legrand C."/>
            <person name="Pinhassi J."/>
            <person name="Andersson A.F."/>
        </authorList>
    </citation>
    <scope>NUCLEOTIDE SEQUENCE [LARGE SCALE GENOMIC DNA]</scope>
    <source>
        <strain evidence="12">BACL4 MAG-120920-bin41</strain>
    </source>
</reference>
<dbReference type="InterPro" id="IPR002646">
    <property type="entry name" value="PolA_pol_head_dom"/>
</dbReference>
<dbReference type="GO" id="GO:0004810">
    <property type="term" value="F:CCA tRNA nucleotidyltransferase activity"/>
    <property type="evidence" value="ECO:0007669"/>
    <property type="project" value="UniProtKB-UniRule"/>
</dbReference>
<feature type="domain" description="HD" evidence="11">
    <location>
        <begin position="228"/>
        <end position="329"/>
    </location>
</feature>
<dbReference type="AlphaFoldDB" id="A0A0R2T974"/>
<evidence type="ECO:0000256" key="6">
    <source>
        <dbReference type="ARBA" id="ARBA00022800"/>
    </source>
</evidence>
<dbReference type="SUPFAM" id="SSF81301">
    <property type="entry name" value="Nucleotidyltransferase"/>
    <property type="match status" value="1"/>
</dbReference>
<dbReference type="EC" id="3.1.3.-" evidence="10"/>
<dbReference type="PANTHER" id="PTHR47545">
    <property type="entry name" value="MULTIFUNCTIONAL CCA PROTEIN"/>
    <property type="match status" value="1"/>
</dbReference>
<name>A0A0R2T974_9GAMM</name>
<dbReference type="GO" id="GO:0160016">
    <property type="term" value="F:CCACCA tRNA nucleotidyltransferase activity"/>
    <property type="evidence" value="ECO:0007669"/>
    <property type="project" value="RHEA"/>
</dbReference>
<dbReference type="InterPro" id="IPR043519">
    <property type="entry name" value="NT_sf"/>
</dbReference>
<gene>
    <name evidence="10 12" type="primary">cca</name>
    <name evidence="12" type="ORF">ABR72_00100</name>
</gene>
<dbReference type="EMBL" id="LIBE01000257">
    <property type="protein sequence ID" value="KRO81776.1"/>
    <property type="molecule type" value="Genomic_DNA"/>
</dbReference>
<accession>A0A0R2T974</accession>
<evidence type="ECO:0000256" key="2">
    <source>
        <dbReference type="ARBA" id="ARBA00022694"/>
    </source>
</evidence>
<feature type="binding site" evidence="10">
    <location>
        <position position="21"/>
    </location>
    <ligand>
        <name>Mg(2+)</name>
        <dbReference type="ChEBI" id="CHEBI:18420"/>
    </ligand>
</feature>
<feature type="binding site" evidence="10">
    <location>
        <position position="11"/>
    </location>
    <ligand>
        <name>ATP</name>
        <dbReference type="ChEBI" id="CHEBI:30616"/>
    </ligand>
</feature>
<keyword evidence="1 10" id="KW-0808">Transferase</keyword>
<organism evidence="12 13">
    <name type="scientific">OM182 bacterium BACL3 MAG-120920-bin41</name>
    <dbReference type="NCBI Taxonomy" id="1655580"/>
    <lineage>
        <taxon>Bacteria</taxon>
        <taxon>Pseudomonadati</taxon>
        <taxon>Pseudomonadota</taxon>
        <taxon>Gammaproteobacteria</taxon>
        <taxon>OMG group</taxon>
        <taxon>OM182 clade</taxon>
    </lineage>
</organism>
<comment type="caution">
    <text evidence="12">The sequence shown here is derived from an EMBL/GenBank/DDBJ whole genome shotgun (WGS) entry which is preliminary data.</text>
</comment>
<comment type="similarity">
    <text evidence="10">Belongs to the tRNA nucleotidyltransferase/poly(A) polymerase family. Bacterial CCA-adding enzyme type 1 subfamily.</text>
</comment>
<sequence>MKIYLVGGAVRDKLLGLPIKDRDWIIVGARQQDILDLGYAQVGNDFPVFLHPKTKEEYALARTERKTAPGHTGFVFDANETVTLEQDLARRDLTINAIAESEEGELIDPYNGRGDLSARILRHVSPAFEEDPLRVLRVARFAARFHSLGFRVAPETNEIMRNIVHSGELASLVSERVWQELAKALASKSPEAFVTVLRDCEALGVVLPEVDALFGVPQPAKFHPEIDTGIHTLMCLQQARLLSDDPQILYATLVHDVGKGATNKALWPSHKGHETLGLPLLDTLAARLKVPNDFAKLAALVCEHHTKLHRLALVDADKALTLLEAIDVFRRPERLNKFLLACEADARGRTGFENREYPQRAFLQSLAEAATAIDVGAAIKESKPTDIGAFVRELRLAAVEERLLHIRPESYHGN</sequence>
<dbReference type="GO" id="GO:0001680">
    <property type="term" value="P:tRNA 3'-terminal CCA addition"/>
    <property type="evidence" value="ECO:0007669"/>
    <property type="project" value="UniProtKB-UniRule"/>
</dbReference>
<feature type="binding site" evidence="10">
    <location>
        <position position="140"/>
    </location>
    <ligand>
        <name>CTP</name>
        <dbReference type="ChEBI" id="CHEBI:37563"/>
    </ligand>
</feature>
<comment type="catalytic activity">
    <reaction evidence="10">
        <text>a tRNA with a 3' CCA end + 2 CTP + ATP = a tRNA with a 3' CCACCA end + 3 diphosphate</text>
        <dbReference type="Rhea" id="RHEA:76235"/>
        <dbReference type="Rhea" id="RHEA-COMP:10468"/>
        <dbReference type="Rhea" id="RHEA-COMP:18655"/>
        <dbReference type="ChEBI" id="CHEBI:30616"/>
        <dbReference type="ChEBI" id="CHEBI:33019"/>
        <dbReference type="ChEBI" id="CHEBI:37563"/>
        <dbReference type="ChEBI" id="CHEBI:83071"/>
        <dbReference type="ChEBI" id="CHEBI:195187"/>
    </reaction>
</comment>
<comment type="subunit">
    <text evidence="10">Monomer. Can also form homodimers and oligomers.</text>
</comment>
<dbReference type="PANTHER" id="PTHR47545:SF1">
    <property type="entry name" value="MULTIFUNCTIONAL CCA PROTEIN"/>
    <property type="match status" value="1"/>
</dbReference>
<dbReference type="GO" id="GO:0000049">
    <property type="term" value="F:tRNA binding"/>
    <property type="evidence" value="ECO:0007669"/>
    <property type="project" value="UniProtKB-UniRule"/>
</dbReference>
<comment type="domain">
    <text evidence="10">Comprises two domains: an N-terminal domain containing the nucleotidyltransferase activity and a C-terminal HD domain associated with both phosphodiesterase and phosphatase activities.</text>
</comment>
<dbReference type="Pfam" id="PF01743">
    <property type="entry name" value="PolyA_pol"/>
    <property type="match status" value="1"/>
</dbReference>
<dbReference type="InterPro" id="IPR032828">
    <property type="entry name" value="PolyA_RNA-bd"/>
</dbReference>